<protein>
    <submittedName>
        <fullName evidence="1">Uncharacterized protein</fullName>
    </submittedName>
</protein>
<keyword evidence="2" id="KW-1185">Reference proteome</keyword>
<sequence length="87" mass="9711">MRAGGKMVLVHIISISREMIGIGRSTLPSETRGLVSYQDSPTESAYYSLSHHYSVLGLDRFRTTPYTDAEIKPPLLTSKKMLNPLKT</sequence>
<dbReference type="Proteomes" id="UP001341840">
    <property type="component" value="Unassembled WGS sequence"/>
</dbReference>
<dbReference type="PANTHER" id="PTHR45000">
    <property type="entry name" value="CHAPERONE DNAJ-DOMAIN SUPERFAMILY PROTEIN"/>
    <property type="match status" value="1"/>
</dbReference>
<name>A0ABU6QGH1_9FABA</name>
<dbReference type="EMBL" id="JASCZI010000322">
    <property type="protein sequence ID" value="MED6111047.1"/>
    <property type="molecule type" value="Genomic_DNA"/>
</dbReference>
<dbReference type="PANTHER" id="PTHR45000:SF4">
    <property type="entry name" value="HEAT SHOCK PROTEIN-BINDING PROTEIN"/>
    <property type="match status" value="1"/>
</dbReference>
<gene>
    <name evidence="1" type="ORF">PIB30_048754</name>
</gene>
<proteinExistence type="predicted"/>
<accession>A0ABU6QGH1</accession>
<organism evidence="1 2">
    <name type="scientific">Stylosanthes scabra</name>
    <dbReference type="NCBI Taxonomy" id="79078"/>
    <lineage>
        <taxon>Eukaryota</taxon>
        <taxon>Viridiplantae</taxon>
        <taxon>Streptophyta</taxon>
        <taxon>Embryophyta</taxon>
        <taxon>Tracheophyta</taxon>
        <taxon>Spermatophyta</taxon>
        <taxon>Magnoliopsida</taxon>
        <taxon>eudicotyledons</taxon>
        <taxon>Gunneridae</taxon>
        <taxon>Pentapetalae</taxon>
        <taxon>rosids</taxon>
        <taxon>fabids</taxon>
        <taxon>Fabales</taxon>
        <taxon>Fabaceae</taxon>
        <taxon>Papilionoideae</taxon>
        <taxon>50 kb inversion clade</taxon>
        <taxon>dalbergioids sensu lato</taxon>
        <taxon>Dalbergieae</taxon>
        <taxon>Pterocarpus clade</taxon>
        <taxon>Stylosanthes</taxon>
    </lineage>
</organism>
<comment type="caution">
    <text evidence="1">The sequence shown here is derived from an EMBL/GenBank/DDBJ whole genome shotgun (WGS) entry which is preliminary data.</text>
</comment>
<evidence type="ECO:0000313" key="1">
    <source>
        <dbReference type="EMBL" id="MED6111047.1"/>
    </source>
</evidence>
<reference evidence="1 2" key="1">
    <citation type="journal article" date="2023" name="Plants (Basel)">
        <title>Bridging the Gap: Combining Genomics and Transcriptomics Approaches to Understand Stylosanthes scabra, an Orphan Legume from the Brazilian Caatinga.</title>
        <authorList>
            <person name="Ferreira-Neto J.R.C."/>
            <person name="da Silva M.D."/>
            <person name="Binneck E."/>
            <person name="de Melo N.F."/>
            <person name="da Silva R.H."/>
            <person name="de Melo A.L.T.M."/>
            <person name="Pandolfi V."/>
            <person name="Bustamante F.O."/>
            <person name="Brasileiro-Vidal A.C."/>
            <person name="Benko-Iseppon A.M."/>
        </authorList>
    </citation>
    <scope>NUCLEOTIDE SEQUENCE [LARGE SCALE GENOMIC DNA]</scope>
    <source>
        <tissue evidence="1">Leaves</tissue>
    </source>
</reference>
<evidence type="ECO:0000313" key="2">
    <source>
        <dbReference type="Proteomes" id="UP001341840"/>
    </source>
</evidence>